<protein>
    <submittedName>
        <fullName evidence="3">CHAT domain-containing protein</fullName>
    </submittedName>
</protein>
<gene>
    <name evidence="3" type="ORF">DYY88_18095</name>
</gene>
<dbReference type="Pfam" id="PF12770">
    <property type="entry name" value="CHAT"/>
    <property type="match status" value="1"/>
</dbReference>
<dbReference type="Pfam" id="PF13176">
    <property type="entry name" value="TPR_7"/>
    <property type="match status" value="1"/>
</dbReference>
<dbReference type="PANTHER" id="PTHR10098:SF112">
    <property type="entry name" value="SLR0380 PROTEIN"/>
    <property type="match status" value="1"/>
</dbReference>
<reference evidence="3 4" key="1">
    <citation type="submission" date="2018-11" db="EMBL/GenBank/DDBJ databases">
        <title>Whole genome sequencing of an environmental sample.</title>
        <authorList>
            <person name="Sarangi A.N."/>
            <person name="Singh D."/>
            <person name="Tripathy S."/>
        </authorList>
    </citation>
    <scope>NUCLEOTIDE SEQUENCE [LARGE SCALE GENOMIC DNA]</scope>
    <source>
        <strain evidence="3 4">Lakshadweep</strain>
    </source>
</reference>
<dbReference type="AlphaFoldDB" id="A0A4V2E226"/>
<dbReference type="SUPFAM" id="SSF48452">
    <property type="entry name" value="TPR-like"/>
    <property type="match status" value="1"/>
</dbReference>
<dbReference type="Gene3D" id="1.25.40.10">
    <property type="entry name" value="Tetratricopeptide repeat domain"/>
    <property type="match status" value="3"/>
</dbReference>
<accession>A0A4V2E226</accession>
<feature type="domain" description="CHAT" evidence="2">
    <location>
        <begin position="633"/>
        <end position="912"/>
    </location>
</feature>
<sequence length="914" mass="98904">MRHLLRRLSLRPWLSLLFAGSLGLALLVGHPGYTHGHGLGIAALAQVPQSSALVEQGVSAYQAGNYRQAIALWQQAIQTDSKAPSADLAIVHENLARAYQQVGETQAAIANWEAAAAEYQASENTIQFGRMLTEQAQVYIGLGQQQRAAALLCGDEVDASISAEVTALSCAGGAYAIAEMTQDLTGQAAALGSLAETYRLRGNNETAASLLEIGLALVDGEADLAQYRAPMRNSLANLNARIARTKALRAEAAELLGLEDTLENDDRTVAERLRAESAIARQSALKLFDEAIDAAQVAADLNAELRSHLGLMSLGTRLGPDRNTLATSQSRVAQLISQLSASRETAYAAITLAKSYRQTPQNFACADHQASTDADAVTTDVDVVTWLRVGQQIAQQIGDDRAASFAFGELGHIAECQKDWAEATRLTNLAQLAANDALESADSLYLWEWQMGRILNQQGRLTDAATFYQKAIATLESIRADILTANQDLQFDFRDSVEPIYRQYLELQLASISPSTALKQTWATSLPVDPVIIDDALQTVDALRLAELQNFFGDNCVLVASVNARERLLTDDIPTTVITSVVLTDRTALIANLPDGTAKINWIDDTQKLEETADKFRDKLVRFTDKVYDGSDGASLYQQLIQPLEAELKRTQTETLVFVQDGFLRNIPMSALYDGNQYLIQQYAIATTPSLSLTASSSGNREYRMLAVGIDQEVVTDNGRRFDETGVRGVPQTIEAIVALLPGSRSLINEEFTTEQFAAALQAASYSILHVGSHGQFSTVPEETFIITGPNDSGLAEEITFNQLESLIRQFSLKNEPLELITLTACQTATGDDRATLGLAGVAIQSGARSAIASLWNLPGATSEALMPKFYSQLTDPTVSKAKALQTAQIEAIQNNPNGNPGRWAPLILVGNWQ</sequence>
<dbReference type="RefSeq" id="WP_084607171.1">
    <property type="nucleotide sequence ID" value="NZ_QVFV01000005.1"/>
</dbReference>
<dbReference type="InterPro" id="IPR011990">
    <property type="entry name" value="TPR-like_helical_dom_sf"/>
</dbReference>
<dbReference type="SMART" id="SM00028">
    <property type="entry name" value="TPR"/>
    <property type="match status" value="5"/>
</dbReference>
<comment type="caution">
    <text evidence="3">The sequence shown here is derived from an EMBL/GenBank/DDBJ whole genome shotgun (WGS) entry which is preliminary data.</text>
</comment>
<evidence type="ECO:0000256" key="1">
    <source>
        <dbReference type="PROSITE-ProRule" id="PRU00339"/>
    </source>
</evidence>
<dbReference type="Proteomes" id="UP000292459">
    <property type="component" value="Unassembled WGS sequence"/>
</dbReference>
<organism evidence="3 4">
    <name type="scientific">Leptolyngbya iicbica LK</name>
    <dbReference type="NCBI Taxonomy" id="2294035"/>
    <lineage>
        <taxon>Bacteria</taxon>
        <taxon>Bacillati</taxon>
        <taxon>Cyanobacteriota</taxon>
        <taxon>Cyanophyceae</taxon>
        <taxon>Leptolyngbyales</taxon>
        <taxon>Leptolyngbyaceae</taxon>
        <taxon>Leptolyngbya group</taxon>
        <taxon>Leptolyngbya</taxon>
        <taxon>Leptolyngbya iicbica</taxon>
    </lineage>
</organism>
<dbReference type="PROSITE" id="PS50005">
    <property type="entry name" value="TPR"/>
    <property type="match status" value="1"/>
</dbReference>
<evidence type="ECO:0000313" key="4">
    <source>
        <dbReference type="Proteomes" id="UP000292459"/>
    </source>
</evidence>
<dbReference type="EMBL" id="QVFV01000005">
    <property type="protein sequence ID" value="RZM76576.1"/>
    <property type="molecule type" value="Genomic_DNA"/>
</dbReference>
<dbReference type="OrthoDB" id="446317at2"/>
<keyword evidence="1" id="KW-0802">TPR repeat</keyword>
<name>A0A4V2E226_9CYAN</name>
<dbReference type="InterPro" id="IPR024983">
    <property type="entry name" value="CHAT_dom"/>
</dbReference>
<dbReference type="InterPro" id="IPR019734">
    <property type="entry name" value="TPR_rpt"/>
</dbReference>
<dbReference type="PANTHER" id="PTHR10098">
    <property type="entry name" value="RAPSYN-RELATED"/>
    <property type="match status" value="1"/>
</dbReference>
<evidence type="ECO:0000259" key="2">
    <source>
        <dbReference type="Pfam" id="PF12770"/>
    </source>
</evidence>
<evidence type="ECO:0000313" key="3">
    <source>
        <dbReference type="EMBL" id="RZM76576.1"/>
    </source>
</evidence>
<proteinExistence type="predicted"/>
<keyword evidence="4" id="KW-1185">Reference proteome</keyword>
<feature type="repeat" description="TPR" evidence="1">
    <location>
        <begin position="50"/>
        <end position="83"/>
    </location>
</feature>